<evidence type="ECO:0000259" key="3">
    <source>
        <dbReference type="Pfam" id="PF13359"/>
    </source>
</evidence>
<evidence type="ECO:0000313" key="5">
    <source>
        <dbReference type="EMBL" id="MWA07579.1"/>
    </source>
</evidence>
<proteinExistence type="predicted"/>
<name>A0A6I4MY88_9ACTN</name>
<reference evidence="5" key="1">
    <citation type="submission" date="2019-12" db="EMBL/GenBank/DDBJ databases">
        <title>Actinomadura physcomitrii sp. nov., a novel actinomycete isolated from moss [Physcomitrium sphaericum (Ludw) Fuernr].</title>
        <authorList>
            <person name="Zhuang X."/>
        </authorList>
    </citation>
    <scope>NUCLEOTIDE SEQUENCE [LARGE SCALE GENOMIC DNA]</scope>
    <source>
        <strain evidence="5">LD22</strain>
    </source>
</reference>
<accession>A0A6I4MY88</accession>
<dbReference type="Proteomes" id="UP000462055">
    <property type="component" value="Unassembled WGS sequence"/>
</dbReference>
<evidence type="ECO:0000259" key="4">
    <source>
        <dbReference type="Pfam" id="PF13613"/>
    </source>
</evidence>
<feature type="domain" description="Transposase Helix-turn-helix" evidence="4">
    <location>
        <begin position="52"/>
        <end position="100"/>
    </location>
</feature>
<dbReference type="InterPro" id="IPR027805">
    <property type="entry name" value="Transposase_HTH_dom"/>
</dbReference>
<organism evidence="5 6">
    <name type="scientific">Actinomadura physcomitrii</name>
    <dbReference type="NCBI Taxonomy" id="2650748"/>
    <lineage>
        <taxon>Bacteria</taxon>
        <taxon>Bacillati</taxon>
        <taxon>Actinomycetota</taxon>
        <taxon>Actinomycetes</taxon>
        <taxon>Streptosporangiales</taxon>
        <taxon>Thermomonosporaceae</taxon>
        <taxon>Actinomadura</taxon>
    </lineage>
</organism>
<evidence type="ECO:0000256" key="1">
    <source>
        <dbReference type="ARBA" id="ARBA00001968"/>
    </source>
</evidence>
<gene>
    <name evidence="5" type="ORF">F8568_046145</name>
</gene>
<evidence type="ECO:0000313" key="6">
    <source>
        <dbReference type="Proteomes" id="UP000462055"/>
    </source>
</evidence>
<evidence type="ECO:0000256" key="2">
    <source>
        <dbReference type="ARBA" id="ARBA00022723"/>
    </source>
</evidence>
<dbReference type="EMBL" id="WBMS02000084">
    <property type="protein sequence ID" value="MWA07579.1"/>
    <property type="molecule type" value="Genomic_DNA"/>
</dbReference>
<feature type="domain" description="DDE Tnp4" evidence="3">
    <location>
        <begin position="115"/>
        <end position="238"/>
    </location>
</feature>
<dbReference type="Pfam" id="PF13359">
    <property type="entry name" value="DDE_Tnp_4"/>
    <property type="match status" value="1"/>
</dbReference>
<comment type="cofactor">
    <cofactor evidence="1">
        <name>a divalent metal cation</name>
        <dbReference type="ChEBI" id="CHEBI:60240"/>
    </cofactor>
</comment>
<dbReference type="Pfam" id="PF13613">
    <property type="entry name" value="HTH_Tnp_4"/>
    <property type="match status" value="1"/>
</dbReference>
<keyword evidence="2" id="KW-0479">Metal-binding</keyword>
<sequence length="256" mass="28613">MKIVDLGVEQVIGADRDEWVPVFTGLSVRQFRRLVRVVAGRGGEQTGTGWRWSLPLADRVLLIVVYYRTNLTLRQVALLFGVSKSAAHRVVDHLAPLLALAPAARRHSPDTVLIVDGTLVPVHDRTVTASSKNYRYSVNMQVVIDANTWLAVAVGRPVPGNHNDCTAFRDSGANTAFRGAHVMAYGGYRGNRQVIMPYRRPRDSGELPAWQDQLNTVHKRVRARVEHVFARMKWWNTLIELERPEAGQGCLGTSRC</sequence>
<keyword evidence="6" id="KW-1185">Reference proteome</keyword>
<protein>
    <submittedName>
        <fullName evidence="5">Transposase</fullName>
    </submittedName>
</protein>
<comment type="caution">
    <text evidence="5">The sequence shown here is derived from an EMBL/GenBank/DDBJ whole genome shotgun (WGS) entry which is preliminary data.</text>
</comment>
<dbReference type="AlphaFoldDB" id="A0A6I4MY88"/>
<dbReference type="InterPro" id="IPR027806">
    <property type="entry name" value="HARBI1_dom"/>
</dbReference>
<dbReference type="GO" id="GO:0046872">
    <property type="term" value="F:metal ion binding"/>
    <property type="evidence" value="ECO:0007669"/>
    <property type="project" value="UniProtKB-KW"/>
</dbReference>